<dbReference type="PROSITE" id="PS50146">
    <property type="entry name" value="DAGK"/>
    <property type="match status" value="1"/>
</dbReference>
<dbReference type="SUPFAM" id="SSF111331">
    <property type="entry name" value="NAD kinase/diacylglycerol kinase-like"/>
    <property type="match status" value="1"/>
</dbReference>
<dbReference type="AlphaFoldDB" id="A0A1L3GQ94"/>
<dbReference type="Pfam" id="PF00781">
    <property type="entry name" value="DAGK_cat"/>
    <property type="match status" value="1"/>
</dbReference>
<accession>A0A1L3GQ94</accession>
<evidence type="ECO:0000256" key="9">
    <source>
        <dbReference type="ARBA" id="ARBA00023098"/>
    </source>
</evidence>
<keyword evidence="10" id="KW-0594">Phospholipid biosynthesis</keyword>
<dbReference type="OrthoDB" id="142078at2"/>
<dbReference type="STRING" id="1842532.A7E78_08320"/>
<organism evidence="13 14">
    <name type="scientific">Syntrophotalea acetylenivorans</name>
    <dbReference type="NCBI Taxonomy" id="1842532"/>
    <lineage>
        <taxon>Bacteria</taxon>
        <taxon>Pseudomonadati</taxon>
        <taxon>Thermodesulfobacteriota</taxon>
        <taxon>Desulfuromonadia</taxon>
        <taxon>Desulfuromonadales</taxon>
        <taxon>Syntrophotaleaceae</taxon>
        <taxon>Syntrophotalea</taxon>
    </lineage>
</organism>
<dbReference type="GO" id="GO:0005524">
    <property type="term" value="F:ATP binding"/>
    <property type="evidence" value="ECO:0007669"/>
    <property type="project" value="UniProtKB-KW"/>
</dbReference>
<evidence type="ECO:0000256" key="2">
    <source>
        <dbReference type="ARBA" id="ARBA00022516"/>
    </source>
</evidence>
<dbReference type="InterPro" id="IPR050187">
    <property type="entry name" value="Lipid_Phosphate_FormReg"/>
</dbReference>
<evidence type="ECO:0000259" key="12">
    <source>
        <dbReference type="PROSITE" id="PS50146"/>
    </source>
</evidence>
<dbReference type="SMART" id="SM00046">
    <property type="entry name" value="DAGKc"/>
    <property type="match status" value="1"/>
</dbReference>
<dbReference type="GO" id="GO:0005886">
    <property type="term" value="C:plasma membrane"/>
    <property type="evidence" value="ECO:0007669"/>
    <property type="project" value="TreeGrafter"/>
</dbReference>
<evidence type="ECO:0000313" key="13">
    <source>
        <dbReference type="EMBL" id="APG27838.1"/>
    </source>
</evidence>
<dbReference type="Gene3D" id="3.40.50.10330">
    <property type="entry name" value="Probable inorganic polyphosphate/atp-NAD kinase, domain 1"/>
    <property type="match status" value="1"/>
</dbReference>
<keyword evidence="2" id="KW-0444">Lipid biosynthesis</keyword>
<evidence type="ECO:0000256" key="1">
    <source>
        <dbReference type="ARBA" id="ARBA00001946"/>
    </source>
</evidence>
<evidence type="ECO:0000256" key="6">
    <source>
        <dbReference type="ARBA" id="ARBA00022777"/>
    </source>
</evidence>
<keyword evidence="3" id="KW-0808">Transferase</keyword>
<name>A0A1L3GQ94_9BACT</name>
<keyword evidence="8" id="KW-0460">Magnesium</keyword>
<dbReference type="GO" id="GO:0046872">
    <property type="term" value="F:metal ion binding"/>
    <property type="evidence" value="ECO:0007669"/>
    <property type="project" value="UniProtKB-KW"/>
</dbReference>
<dbReference type="Proteomes" id="UP000182517">
    <property type="component" value="Chromosome"/>
</dbReference>
<dbReference type="InterPro" id="IPR017438">
    <property type="entry name" value="ATP-NAD_kinase_N"/>
</dbReference>
<dbReference type="GO" id="GO:0008654">
    <property type="term" value="P:phospholipid biosynthetic process"/>
    <property type="evidence" value="ECO:0007669"/>
    <property type="project" value="UniProtKB-KW"/>
</dbReference>
<evidence type="ECO:0000256" key="8">
    <source>
        <dbReference type="ARBA" id="ARBA00022842"/>
    </source>
</evidence>
<keyword evidence="9" id="KW-0443">Lipid metabolism</keyword>
<keyword evidence="5" id="KW-0547">Nucleotide-binding</keyword>
<keyword evidence="11" id="KW-1208">Phospholipid metabolism</keyword>
<comment type="cofactor">
    <cofactor evidence="1">
        <name>Mg(2+)</name>
        <dbReference type="ChEBI" id="CHEBI:18420"/>
    </cofactor>
</comment>
<keyword evidence="6" id="KW-0418">Kinase</keyword>
<evidence type="ECO:0000256" key="7">
    <source>
        <dbReference type="ARBA" id="ARBA00022840"/>
    </source>
</evidence>
<protein>
    <recommendedName>
        <fullName evidence="12">DAGKc domain-containing protein</fullName>
    </recommendedName>
</protein>
<keyword evidence="4" id="KW-0479">Metal-binding</keyword>
<evidence type="ECO:0000256" key="3">
    <source>
        <dbReference type="ARBA" id="ARBA00022679"/>
    </source>
</evidence>
<evidence type="ECO:0000256" key="5">
    <source>
        <dbReference type="ARBA" id="ARBA00022741"/>
    </source>
</evidence>
<dbReference type="Gene3D" id="2.60.200.40">
    <property type="match status" value="1"/>
</dbReference>
<dbReference type="PANTHER" id="PTHR12358:SF106">
    <property type="entry name" value="LIPID KINASE YEGS"/>
    <property type="match status" value="1"/>
</dbReference>
<keyword evidence="14" id="KW-1185">Reference proteome</keyword>
<dbReference type="NCBIfam" id="TIGR00147">
    <property type="entry name" value="YegS/Rv2252/BmrU family lipid kinase"/>
    <property type="match status" value="1"/>
</dbReference>
<dbReference type="RefSeq" id="WP_083552915.1">
    <property type="nucleotide sequence ID" value="NZ_CP015519.1"/>
</dbReference>
<sequence length="289" mass="30936">MKIKLIANPVAGGDARNKIDCAVACLQSAGATVDLVLTEKRNDAMQAAIAAKSAGFDRIIAAGGDGTLNEVINGLAPSAIPLAFIPFGTTNVFALEVGIPFDVEQACAVALRGHPRPVCLGLAGDTRFLLMAGIGFDAEVVAGVSLPLKRRVGKLAYLVSSLKVLLRSVPGIIEAVDEQGRRYQGSSAVIGNGRYYGGRFSITPEASLQDDTLEVCLFRRRGRLGFLYSMLKVAFGRPLTEREVWRFKGRELTFAGSKAAVQLDGDYHGRLPMTFRAVFGELTLIYPTD</sequence>
<dbReference type="PANTHER" id="PTHR12358">
    <property type="entry name" value="SPHINGOSINE KINASE"/>
    <property type="match status" value="1"/>
</dbReference>
<dbReference type="EMBL" id="CP015519">
    <property type="protein sequence ID" value="APG27838.1"/>
    <property type="molecule type" value="Genomic_DNA"/>
</dbReference>
<keyword evidence="7" id="KW-0067">ATP-binding</keyword>
<reference evidence="13 14" key="1">
    <citation type="journal article" date="2017" name="Genome Announc.">
        <title>Complete Genome Sequences of Two Acetylene-Fermenting Pelobacter acetylenicus Strains.</title>
        <authorList>
            <person name="Sutton J.M."/>
            <person name="Baesman S.M."/>
            <person name="Fierst J.L."/>
            <person name="Poret-Peterson A.T."/>
            <person name="Oremland R.S."/>
            <person name="Dunlap D.S."/>
            <person name="Akob D.M."/>
        </authorList>
    </citation>
    <scope>NUCLEOTIDE SEQUENCE [LARGE SCALE GENOMIC DNA]</scope>
    <source>
        <strain evidence="13 14">SFB93</strain>
    </source>
</reference>
<dbReference type="InterPro" id="IPR005218">
    <property type="entry name" value="Diacylglycerol/lipid_kinase"/>
</dbReference>
<dbReference type="InterPro" id="IPR045540">
    <property type="entry name" value="YegS/DAGK_C"/>
</dbReference>
<proteinExistence type="predicted"/>
<dbReference type="Pfam" id="PF19279">
    <property type="entry name" value="YegS_C"/>
    <property type="match status" value="1"/>
</dbReference>
<evidence type="ECO:0000256" key="11">
    <source>
        <dbReference type="ARBA" id="ARBA00023264"/>
    </source>
</evidence>
<feature type="domain" description="DAGKc" evidence="12">
    <location>
        <begin position="1"/>
        <end position="127"/>
    </location>
</feature>
<dbReference type="KEGG" id="pef:A7E78_08320"/>
<evidence type="ECO:0000256" key="10">
    <source>
        <dbReference type="ARBA" id="ARBA00023209"/>
    </source>
</evidence>
<dbReference type="GO" id="GO:0016301">
    <property type="term" value="F:kinase activity"/>
    <property type="evidence" value="ECO:0007669"/>
    <property type="project" value="UniProtKB-KW"/>
</dbReference>
<dbReference type="InterPro" id="IPR016064">
    <property type="entry name" value="NAD/diacylglycerol_kinase_sf"/>
</dbReference>
<dbReference type="InterPro" id="IPR001206">
    <property type="entry name" value="Diacylglycerol_kinase_cat_dom"/>
</dbReference>
<evidence type="ECO:0000313" key="14">
    <source>
        <dbReference type="Proteomes" id="UP000182517"/>
    </source>
</evidence>
<evidence type="ECO:0000256" key="4">
    <source>
        <dbReference type="ARBA" id="ARBA00022723"/>
    </source>
</evidence>
<gene>
    <name evidence="13" type="ORF">A7E78_08320</name>
</gene>